<comment type="caution">
    <text evidence="1">The sequence shown here is derived from an EMBL/GenBank/DDBJ whole genome shotgun (WGS) entry which is preliminary data.</text>
</comment>
<reference evidence="1 2" key="1">
    <citation type="journal article" date="2019" name="Sci. Rep.">
        <title>Orb-weaving spider Araneus ventricosus genome elucidates the spidroin gene catalogue.</title>
        <authorList>
            <person name="Kono N."/>
            <person name="Nakamura H."/>
            <person name="Ohtoshi R."/>
            <person name="Moran D.A.P."/>
            <person name="Shinohara A."/>
            <person name="Yoshida Y."/>
            <person name="Fujiwara M."/>
            <person name="Mori M."/>
            <person name="Tomita M."/>
            <person name="Arakawa K."/>
        </authorList>
    </citation>
    <scope>NUCLEOTIDE SEQUENCE [LARGE SCALE GENOMIC DNA]</scope>
</reference>
<dbReference type="Proteomes" id="UP000499080">
    <property type="component" value="Unassembled WGS sequence"/>
</dbReference>
<evidence type="ECO:0000313" key="2">
    <source>
        <dbReference type="Proteomes" id="UP000499080"/>
    </source>
</evidence>
<dbReference type="EMBL" id="BGPR01200408">
    <property type="protein sequence ID" value="GBN16323.1"/>
    <property type="molecule type" value="Genomic_DNA"/>
</dbReference>
<proteinExistence type="predicted"/>
<protein>
    <submittedName>
        <fullName evidence="1">Uncharacterized protein</fullName>
    </submittedName>
</protein>
<sequence>PLSRYGAGGFQVRNPIPLKILLPQASSRGAEDWGQVCQLRCLCGL</sequence>
<accession>A0A4Y2LQL2</accession>
<organism evidence="1 2">
    <name type="scientific">Araneus ventricosus</name>
    <name type="common">Orbweaver spider</name>
    <name type="synonym">Epeira ventricosa</name>
    <dbReference type="NCBI Taxonomy" id="182803"/>
    <lineage>
        <taxon>Eukaryota</taxon>
        <taxon>Metazoa</taxon>
        <taxon>Ecdysozoa</taxon>
        <taxon>Arthropoda</taxon>
        <taxon>Chelicerata</taxon>
        <taxon>Arachnida</taxon>
        <taxon>Araneae</taxon>
        <taxon>Araneomorphae</taxon>
        <taxon>Entelegynae</taxon>
        <taxon>Araneoidea</taxon>
        <taxon>Araneidae</taxon>
        <taxon>Araneus</taxon>
    </lineage>
</organism>
<name>A0A4Y2LQL2_ARAVE</name>
<feature type="non-terminal residue" evidence="1">
    <location>
        <position position="1"/>
    </location>
</feature>
<evidence type="ECO:0000313" key="1">
    <source>
        <dbReference type="EMBL" id="GBN16323.1"/>
    </source>
</evidence>
<keyword evidence="2" id="KW-1185">Reference proteome</keyword>
<dbReference type="AlphaFoldDB" id="A0A4Y2LQL2"/>
<gene>
    <name evidence="1" type="ORF">AVEN_16078_1</name>
</gene>